<protein>
    <recommendedName>
        <fullName evidence="4">C1q domain-containing protein</fullName>
    </recommendedName>
</protein>
<dbReference type="RefSeq" id="WP_089794810.1">
    <property type="nucleotide sequence ID" value="NZ_FOIU01000003.1"/>
</dbReference>
<reference evidence="3" key="1">
    <citation type="submission" date="2016-10" db="EMBL/GenBank/DDBJ databases">
        <authorList>
            <person name="Varghese N."/>
            <person name="Submissions S."/>
        </authorList>
    </citation>
    <scope>NUCLEOTIDE SEQUENCE [LARGE SCALE GENOMIC DNA]</scope>
    <source>
        <strain evidence="3">DSM 17724</strain>
    </source>
</reference>
<organism evidence="2 3">
    <name type="scientific">Chryseobacterium wanjuense</name>
    <dbReference type="NCBI Taxonomy" id="356305"/>
    <lineage>
        <taxon>Bacteria</taxon>
        <taxon>Pseudomonadati</taxon>
        <taxon>Bacteroidota</taxon>
        <taxon>Flavobacteriia</taxon>
        <taxon>Flavobacteriales</taxon>
        <taxon>Weeksellaceae</taxon>
        <taxon>Chryseobacterium group</taxon>
        <taxon>Chryseobacterium</taxon>
    </lineage>
</organism>
<keyword evidence="1" id="KW-0732">Signal</keyword>
<gene>
    <name evidence="2" type="ORF">SAMN05421841_3455</name>
</gene>
<dbReference type="Proteomes" id="UP000199469">
    <property type="component" value="Unassembled WGS sequence"/>
</dbReference>
<feature type="chain" id="PRO_5011629308" description="C1q domain-containing protein" evidence="1">
    <location>
        <begin position="19"/>
        <end position="323"/>
    </location>
</feature>
<evidence type="ECO:0000313" key="3">
    <source>
        <dbReference type="Proteomes" id="UP000199469"/>
    </source>
</evidence>
<feature type="signal peptide" evidence="1">
    <location>
        <begin position="1"/>
        <end position="18"/>
    </location>
</feature>
<evidence type="ECO:0000313" key="2">
    <source>
        <dbReference type="EMBL" id="SEW47186.1"/>
    </source>
</evidence>
<evidence type="ECO:0000256" key="1">
    <source>
        <dbReference type="SAM" id="SignalP"/>
    </source>
</evidence>
<name>A0A1I0RZF9_9FLAO</name>
<dbReference type="OrthoDB" id="1227422at2"/>
<keyword evidence="3" id="KW-1185">Reference proteome</keyword>
<dbReference type="STRING" id="356305.SAMN05421841_3455"/>
<sequence length="323" mass="34837">MKKLLTIIFLAVFSVAFGQNTGLNTANPSAMLDIVSKGNTAATNALNINNSAAARLLRMTDQGHLGINTNSPTAVLHVNSSGTANVKHDNLPVLDATGFTPPFNTFGVNSDGNGVNLGGTVKYLYYQNGDIYPPTYNATTNTGGFSLYTTNQYTNLSIKNDAGLKGNTIGFTFGTDASATINGQSANNVNYIIIPEPGVYLFEFYGTARCNRYNNTQNYTFTGQMQVNTIFATASGTSYSTNTIFRGLMSGMRSDNGSTHVNTYSIANPQTLTVALPTTQPNQKIALFFQYESGETNQFTNNECYFNVPAGANFSYYFIVTKI</sequence>
<dbReference type="EMBL" id="FOIU01000003">
    <property type="protein sequence ID" value="SEW47186.1"/>
    <property type="molecule type" value="Genomic_DNA"/>
</dbReference>
<accession>A0A1I0RZF9</accession>
<proteinExistence type="predicted"/>
<evidence type="ECO:0008006" key="4">
    <source>
        <dbReference type="Google" id="ProtNLM"/>
    </source>
</evidence>
<dbReference type="AlphaFoldDB" id="A0A1I0RZF9"/>